<evidence type="ECO:0000313" key="1">
    <source>
        <dbReference type="EMBL" id="ESK98282.1"/>
    </source>
</evidence>
<dbReference type="InterPro" id="IPR029058">
    <property type="entry name" value="AB_hydrolase_fold"/>
</dbReference>
<accession>V2XX00</accession>
<dbReference type="AlphaFoldDB" id="V2XX00"/>
<reference evidence="1 2" key="1">
    <citation type="journal article" date="2014" name="BMC Genomics">
        <title>Genome and secretome analysis of the hemibiotrophic fungal pathogen, Moniliophthora roreri, which causes frosty pod rot disease of cacao: mechanisms of the biotrophic and necrotrophic phases.</title>
        <authorList>
            <person name="Meinhardt L.W."/>
            <person name="Costa G.G.L."/>
            <person name="Thomazella D.P.T."/>
            <person name="Teixeira P.J.P.L."/>
            <person name="Carazzolle M.F."/>
            <person name="Schuster S.C."/>
            <person name="Carlson J.E."/>
            <person name="Guiltinan M.J."/>
            <person name="Mieczkowski P."/>
            <person name="Farmer A."/>
            <person name="Ramaraj T."/>
            <person name="Crozier J."/>
            <person name="Davis R.E."/>
            <person name="Shao J."/>
            <person name="Melnick R.L."/>
            <person name="Pereira G.A.G."/>
            <person name="Bailey B.A."/>
        </authorList>
    </citation>
    <scope>NUCLEOTIDE SEQUENCE [LARGE SCALE GENOMIC DNA]</scope>
    <source>
        <strain evidence="1 2">MCA 2997</strain>
    </source>
</reference>
<dbReference type="PANTHER" id="PTHR47381">
    <property type="entry name" value="ALPHA/BETA-HYDROLASES SUPERFAMILY PROTEIN"/>
    <property type="match status" value="1"/>
</dbReference>
<dbReference type="EMBL" id="AWSO01000002">
    <property type="protein sequence ID" value="ESK98282.1"/>
    <property type="molecule type" value="Genomic_DNA"/>
</dbReference>
<comment type="caution">
    <text evidence="1">The sequence shown here is derived from an EMBL/GenBank/DDBJ whole genome shotgun (WGS) entry which is preliminary data.</text>
</comment>
<dbReference type="PANTHER" id="PTHR47381:SF3">
    <property type="entry name" value="ALPHA_BETA-HYDROLASES SUPERFAMILY PROTEIN"/>
    <property type="match status" value="1"/>
</dbReference>
<dbReference type="Proteomes" id="UP000017559">
    <property type="component" value="Unassembled WGS sequence"/>
</dbReference>
<organism evidence="1 2">
    <name type="scientific">Moniliophthora roreri (strain MCA 2997)</name>
    <name type="common">Cocoa frosty pod rot fungus</name>
    <name type="synonym">Crinipellis roreri</name>
    <dbReference type="NCBI Taxonomy" id="1381753"/>
    <lineage>
        <taxon>Eukaryota</taxon>
        <taxon>Fungi</taxon>
        <taxon>Dikarya</taxon>
        <taxon>Basidiomycota</taxon>
        <taxon>Agaricomycotina</taxon>
        <taxon>Agaricomycetes</taxon>
        <taxon>Agaricomycetidae</taxon>
        <taxon>Agaricales</taxon>
        <taxon>Marasmiineae</taxon>
        <taxon>Marasmiaceae</taxon>
        <taxon>Moniliophthora</taxon>
    </lineage>
</organism>
<evidence type="ECO:0008006" key="3">
    <source>
        <dbReference type="Google" id="ProtNLM"/>
    </source>
</evidence>
<keyword evidence="2" id="KW-1185">Reference proteome</keyword>
<dbReference type="HOGENOM" id="CLU_048444_1_0_1"/>
<dbReference type="SUPFAM" id="SSF53474">
    <property type="entry name" value="alpha/beta-Hydrolases"/>
    <property type="match status" value="1"/>
</dbReference>
<evidence type="ECO:0000313" key="2">
    <source>
        <dbReference type="Proteomes" id="UP000017559"/>
    </source>
</evidence>
<dbReference type="Gene3D" id="3.40.50.1820">
    <property type="entry name" value="alpha/beta hydrolase"/>
    <property type="match status" value="1"/>
</dbReference>
<gene>
    <name evidence="1" type="ORF">Moror_32</name>
</gene>
<dbReference type="OrthoDB" id="2152248at2759"/>
<sequence>MQQVHNVGGIPVHIYSNSNTFKFSKPVVICFFLHGRGSSIGALLPHIQRTLQACSSGDELNKDLIVATFDHRNHGHRLIEERANQGWNGDQSKSNSKHAIDMYTMQAGTARDISFLIDFLPAYLFPNGETKIAEWGVAGISLGGHSTWITLCQEPRVTFGIPIIGCPDFLRLMSARAEKFGIPLEGSEYLPDSALDVIRRDDPAFAPYQRSDSSNPFWGKKILILSGGSDTLVPRDASEYFIEGLEVGEGTKEVMIQPGAGHEYTKEMEAKLNKFLLEKVLV</sequence>
<name>V2XX00_MONRO</name>
<dbReference type="KEGG" id="mrr:Moror_32"/>
<protein>
    <recommendedName>
        <fullName evidence="3">Peptidase S9 prolyl oligopeptidase catalytic domain-containing protein</fullName>
    </recommendedName>
</protein>
<proteinExistence type="predicted"/>